<reference evidence="1 2" key="1">
    <citation type="submission" date="2019-12" db="EMBL/GenBank/DDBJ databases">
        <authorList>
            <person name="Floudas D."/>
            <person name="Bentzer J."/>
            <person name="Ahren D."/>
            <person name="Johansson T."/>
            <person name="Persson P."/>
            <person name="Tunlid A."/>
        </authorList>
    </citation>
    <scope>NUCLEOTIDE SEQUENCE [LARGE SCALE GENOMIC DNA]</scope>
    <source>
        <strain evidence="1 2">CBS 102.39</strain>
    </source>
</reference>
<evidence type="ECO:0000313" key="2">
    <source>
        <dbReference type="Proteomes" id="UP000521872"/>
    </source>
</evidence>
<proteinExistence type="predicted"/>
<comment type="caution">
    <text evidence="1">The sequence shown here is derived from an EMBL/GenBank/DDBJ whole genome shotgun (WGS) entry which is preliminary data.</text>
</comment>
<keyword evidence="2" id="KW-1185">Reference proteome</keyword>
<dbReference type="Proteomes" id="UP000521872">
    <property type="component" value="Unassembled WGS sequence"/>
</dbReference>
<gene>
    <name evidence="1" type="ORF">D9613_004571</name>
</gene>
<protein>
    <submittedName>
        <fullName evidence="1">Uncharacterized protein</fullName>
    </submittedName>
</protein>
<dbReference type="EMBL" id="JAACJL010000057">
    <property type="protein sequence ID" value="KAF4611634.1"/>
    <property type="molecule type" value="Genomic_DNA"/>
</dbReference>
<sequence>MLDLKELSILSISCNAETFQSVLSKVPGTITHLSLTCEQNYRDREIDSRVEVMRVLDQALDVNTNTNANTDDLILPNLTSLEIRADTYKFPWNYVPKCFGHIVGNNGERNGLRRRPLSRFRVTDETRDRYASDDNKGRHLIPAEVLTELVALQRKGAEIMFQHKDGTDMLARSVQEPLYYIPPHRRTNTKSHHRKAS</sequence>
<accession>A0A8H4QIN8</accession>
<organism evidence="1 2">
    <name type="scientific">Agrocybe pediades</name>
    <dbReference type="NCBI Taxonomy" id="84607"/>
    <lineage>
        <taxon>Eukaryota</taxon>
        <taxon>Fungi</taxon>
        <taxon>Dikarya</taxon>
        <taxon>Basidiomycota</taxon>
        <taxon>Agaricomycotina</taxon>
        <taxon>Agaricomycetes</taxon>
        <taxon>Agaricomycetidae</taxon>
        <taxon>Agaricales</taxon>
        <taxon>Agaricineae</taxon>
        <taxon>Strophariaceae</taxon>
        <taxon>Agrocybe</taxon>
    </lineage>
</organism>
<name>A0A8H4QIN8_9AGAR</name>
<evidence type="ECO:0000313" key="1">
    <source>
        <dbReference type="EMBL" id="KAF4611634.1"/>
    </source>
</evidence>
<dbReference type="AlphaFoldDB" id="A0A8H4QIN8"/>